<dbReference type="AlphaFoldDB" id="A0A8J4VEE4"/>
<evidence type="ECO:0000313" key="1">
    <source>
        <dbReference type="EMBL" id="KAF3955122.1"/>
    </source>
</evidence>
<accession>A0A8J4VEE4</accession>
<evidence type="ECO:0000313" key="2">
    <source>
        <dbReference type="Proteomes" id="UP000737018"/>
    </source>
</evidence>
<gene>
    <name evidence="1" type="ORF">CMV_019622</name>
</gene>
<dbReference type="EMBL" id="JRKL02003473">
    <property type="protein sequence ID" value="KAF3955122.1"/>
    <property type="molecule type" value="Genomic_DNA"/>
</dbReference>
<name>A0A8J4VEE4_9ROSI</name>
<keyword evidence="2" id="KW-1185">Reference proteome</keyword>
<organism evidence="1 2">
    <name type="scientific">Castanea mollissima</name>
    <name type="common">Chinese chestnut</name>
    <dbReference type="NCBI Taxonomy" id="60419"/>
    <lineage>
        <taxon>Eukaryota</taxon>
        <taxon>Viridiplantae</taxon>
        <taxon>Streptophyta</taxon>
        <taxon>Embryophyta</taxon>
        <taxon>Tracheophyta</taxon>
        <taxon>Spermatophyta</taxon>
        <taxon>Magnoliopsida</taxon>
        <taxon>eudicotyledons</taxon>
        <taxon>Gunneridae</taxon>
        <taxon>Pentapetalae</taxon>
        <taxon>rosids</taxon>
        <taxon>fabids</taxon>
        <taxon>Fagales</taxon>
        <taxon>Fagaceae</taxon>
        <taxon>Castanea</taxon>
    </lineage>
</organism>
<proteinExistence type="predicted"/>
<sequence>MIVEYKVLQEVFNKFYFDKNFLPQPPRCLPVIEQYTTRGKFERLIECCVYTLIQIGCLMRTIANMDLKLDLSLHP</sequence>
<dbReference type="OrthoDB" id="432447at2759"/>
<protein>
    <submittedName>
        <fullName evidence="1">Uncharacterized protein</fullName>
    </submittedName>
</protein>
<reference evidence="1" key="1">
    <citation type="submission" date="2020-03" db="EMBL/GenBank/DDBJ databases">
        <title>Castanea mollissima Vanexum genome sequencing.</title>
        <authorList>
            <person name="Staton M."/>
        </authorList>
    </citation>
    <scope>NUCLEOTIDE SEQUENCE</scope>
    <source>
        <tissue evidence="1">Leaf</tissue>
    </source>
</reference>
<dbReference type="Proteomes" id="UP000737018">
    <property type="component" value="Unassembled WGS sequence"/>
</dbReference>
<comment type="caution">
    <text evidence="1">The sequence shown here is derived from an EMBL/GenBank/DDBJ whole genome shotgun (WGS) entry which is preliminary data.</text>
</comment>